<evidence type="ECO:0000256" key="2">
    <source>
        <dbReference type="SAM" id="SignalP"/>
    </source>
</evidence>
<dbReference type="SUPFAM" id="SSF52833">
    <property type="entry name" value="Thioredoxin-like"/>
    <property type="match status" value="1"/>
</dbReference>
<proteinExistence type="predicted"/>
<feature type="chain" id="PRO_5028227191" description="Glutaredoxin" evidence="2">
    <location>
        <begin position="22"/>
        <end position="398"/>
    </location>
</feature>
<keyword evidence="1" id="KW-0472">Membrane</keyword>
<dbReference type="PROSITE" id="PS51257">
    <property type="entry name" value="PROKAR_LIPOPROTEIN"/>
    <property type="match status" value="1"/>
</dbReference>
<evidence type="ECO:0008006" key="4">
    <source>
        <dbReference type="Google" id="ProtNLM"/>
    </source>
</evidence>
<feature type="transmembrane region" description="Helical" evidence="1">
    <location>
        <begin position="372"/>
        <end position="390"/>
    </location>
</feature>
<feature type="transmembrane region" description="Helical" evidence="1">
    <location>
        <begin position="336"/>
        <end position="360"/>
    </location>
</feature>
<gene>
    <name evidence="3" type="ORF">ENV62_06615</name>
</gene>
<keyword evidence="1" id="KW-0812">Transmembrane</keyword>
<comment type="caution">
    <text evidence="3">The sequence shown here is derived from an EMBL/GenBank/DDBJ whole genome shotgun (WGS) entry which is preliminary data.</text>
</comment>
<feature type="transmembrane region" description="Helical" evidence="1">
    <location>
        <begin position="291"/>
        <end position="316"/>
    </location>
</feature>
<dbReference type="Gene3D" id="3.40.30.10">
    <property type="entry name" value="Glutaredoxin"/>
    <property type="match status" value="1"/>
</dbReference>
<keyword evidence="2" id="KW-0732">Signal</keyword>
<reference evidence="3" key="1">
    <citation type="journal article" date="2020" name="mSystems">
        <title>Genome- and Community-Level Interaction Insights into Carbon Utilization and Element Cycling Functions of Hydrothermarchaeota in Hydrothermal Sediment.</title>
        <authorList>
            <person name="Zhou Z."/>
            <person name="Liu Y."/>
            <person name="Xu W."/>
            <person name="Pan J."/>
            <person name="Luo Z.H."/>
            <person name="Li M."/>
        </authorList>
    </citation>
    <scope>NUCLEOTIDE SEQUENCE [LARGE SCALE GENOMIC DNA]</scope>
    <source>
        <strain evidence="3">SpSt-776</strain>
    </source>
</reference>
<feature type="transmembrane region" description="Helical" evidence="1">
    <location>
        <begin position="206"/>
        <end position="225"/>
    </location>
</feature>
<sequence length="398" mass="44370">MSRILCYACLVLLASCLPVWGSLSAVGNGKEITVYLFSVKGCPHCLEERKFLSKLERKYANLRVVEIDLTERKENQEVFQKVSALLKVEPLGVPFTVVGNIPIMGWYDETLTGSAIERALQEAQQRDLPDVTGPLLRQSLPAVPTEGIQIPEKITVPVFGELEIKRLSLGLLTIIFGALDGFNPCAMWALVFLIGLLINMQNRKKMWALGILFIAGSGFIYFLFMSAWLNIFLFVGLITWIRVGVGAVALAAAVVNLKEYFTQREASCPLGGEKRQSWRARIRKAVEQQSFLLAAAGVFLLGVAVNLVELFCSLGLPVVYTQILTLSRLPAWQYYAYLALYILIFMLDDILVFTVSMLTLQQLGLGLRYQRFSNLIGGITLLVVGLLLIFKPEFLMFA</sequence>
<dbReference type="AlphaFoldDB" id="A0A7C3WHP7"/>
<name>A0A7C3WHP7_9BACT</name>
<dbReference type="InterPro" id="IPR036249">
    <property type="entry name" value="Thioredoxin-like_sf"/>
</dbReference>
<protein>
    <recommendedName>
        <fullName evidence="4">Glutaredoxin</fullName>
    </recommendedName>
</protein>
<keyword evidence="1" id="KW-1133">Transmembrane helix</keyword>
<feature type="signal peptide" evidence="2">
    <location>
        <begin position="1"/>
        <end position="21"/>
    </location>
</feature>
<feature type="transmembrane region" description="Helical" evidence="1">
    <location>
        <begin position="231"/>
        <end position="255"/>
    </location>
</feature>
<evidence type="ECO:0000313" key="3">
    <source>
        <dbReference type="EMBL" id="HGB14889.1"/>
    </source>
</evidence>
<evidence type="ECO:0000256" key="1">
    <source>
        <dbReference type="SAM" id="Phobius"/>
    </source>
</evidence>
<accession>A0A7C3WHP7</accession>
<dbReference type="EMBL" id="DTHB01000045">
    <property type="protein sequence ID" value="HGB14889.1"/>
    <property type="molecule type" value="Genomic_DNA"/>
</dbReference>
<feature type="transmembrane region" description="Helical" evidence="1">
    <location>
        <begin position="169"/>
        <end position="194"/>
    </location>
</feature>
<organism evidence="3">
    <name type="scientific">Desulfobacca acetoxidans</name>
    <dbReference type="NCBI Taxonomy" id="60893"/>
    <lineage>
        <taxon>Bacteria</taxon>
        <taxon>Pseudomonadati</taxon>
        <taxon>Thermodesulfobacteriota</taxon>
        <taxon>Desulfobaccia</taxon>
        <taxon>Desulfobaccales</taxon>
        <taxon>Desulfobaccaceae</taxon>
        <taxon>Desulfobacca</taxon>
    </lineage>
</organism>